<dbReference type="EMBL" id="CAVLEF010000010">
    <property type="protein sequence ID" value="CAK1548019.1"/>
    <property type="molecule type" value="Genomic_DNA"/>
</dbReference>
<name>A0AAV1JHY3_9NEOP</name>
<reference evidence="1 2" key="1">
    <citation type="submission" date="2023-11" db="EMBL/GenBank/DDBJ databases">
        <authorList>
            <person name="Okamura Y."/>
        </authorList>
    </citation>
    <scope>NUCLEOTIDE SEQUENCE [LARGE SCALE GENOMIC DNA]</scope>
</reference>
<accession>A0AAV1JHY3</accession>
<keyword evidence="2" id="KW-1185">Reference proteome</keyword>
<comment type="caution">
    <text evidence="1">The sequence shown here is derived from an EMBL/GenBank/DDBJ whole genome shotgun (WGS) entry which is preliminary data.</text>
</comment>
<proteinExistence type="predicted"/>
<organism evidence="1 2">
    <name type="scientific">Leptosia nina</name>
    <dbReference type="NCBI Taxonomy" id="320188"/>
    <lineage>
        <taxon>Eukaryota</taxon>
        <taxon>Metazoa</taxon>
        <taxon>Ecdysozoa</taxon>
        <taxon>Arthropoda</taxon>
        <taxon>Hexapoda</taxon>
        <taxon>Insecta</taxon>
        <taxon>Pterygota</taxon>
        <taxon>Neoptera</taxon>
        <taxon>Endopterygota</taxon>
        <taxon>Lepidoptera</taxon>
        <taxon>Glossata</taxon>
        <taxon>Ditrysia</taxon>
        <taxon>Papilionoidea</taxon>
        <taxon>Pieridae</taxon>
        <taxon>Pierinae</taxon>
        <taxon>Leptosia</taxon>
    </lineage>
</organism>
<dbReference type="Proteomes" id="UP001497472">
    <property type="component" value="Unassembled WGS sequence"/>
</dbReference>
<protein>
    <submittedName>
        <fullName evidence="1">Uncharacterized protein</fullName>
    </submittedName>
</protein>
<evidence type="ECO:0000313" key="1">
    <source>
        <dbReference type="EMBL" id="CAK1548019.1"/>
    </source>
</evidence>
<gene>
    <name evidence="1" type="ORF">LNINA_LOCUS7450</name>
</gene>
<evidence type="ECO:0000313" key="2">
    <source>
        <dbReference type="Proteomes" id="UP001497472"/>
    </source>
</evidence>
<sequence length="221" mass="25092">MNYNSKAYTESFAQYIQSMVKLDALEKMTADLDRELADSQNIMKEIKTLFHSVPAVAPQQNERNHQEEFAQFLETETPNLLLPDMVAANNFGDIDKIVETMKNYAEELRQNINTKEQSTKLEKINIESLDLTSYATNFDQLSKSLANIKITSDVNKKNAELEDKLGQLCEDVTSFTKLVQVTEGKYCRTPTSTVGVLTYDNILNKLLADITEVTYLLKSNN</sequence>
<dbReference type="AlphaFoldDB" id="A0AAV1JHY3"/>